<evidence type="ECO:0000256" key="5">
    <source>
        <dbReference type="ARBA" id="ARBA00023027"/>
    </source>
</evidence>
<evidence type="ECO:0000256" key="6">
    <source>
        <dbReference type="ARBA" id="ARBA00023157"/>
    </source>
</evidence>
<dbReference type="Gene3D" id="3.50.50.60">
    <property type="entry name" value="FAD/NAD(P)-binding domain"/>
    <property type="match status" value="2"/>
</dbReference>
<comment type="similarity">
    <text evidence="1 11">Belongs to the class-I pyridine nucleotide-disulfide oxidoreductase family.</text>
</comment>
<comment type="cofactor">
    <cofactor evidence="9">
        <name>FAD</name>
        <dbReference type="ChEBI" id="CHEBI:57692"/>
    </cofactor>
    <text evidence="9">Binds 1 FAD per subunit.</text>
</comment>
<evidence type="ECO:0000259" key="13">
    <source>
        <dbReference type="Pfam" id="PF07992"/>
    </source>
</evidence>
<dbReference type="InterPro" id="IPR004099">
    <property type="entry name" value="Pyr_nucl-diS_OxRdtase_dimer"/>
</dbReference>
<dbReference type="SUPFAM" id="SSF55424">
    <property type="entry name" value="FAD/NAD-linked reductases, dimerisation (C-terminal) domain"/>
    <property type="match status" value="1"/>
</dbReference>
<dbReference type="Pfam" id="PF02852">
    <property type="entry name" value="Pyr_redox_dim"/>
    <property type="match status" value="1"/>
</dbReference>
<feature type="binding site" evidence="9">
    <location>
        <position position="267"/>
    </location>
    <ligand>
        <name>NAD(+)</name>
        <dbReference type="ChEBI" id="CHEBI:57540"/>
    </ligand>
</feature>
<dbReference type="InterPro" id="IPR050151">
    <property type="entry name" value="Class-I_Pyr_Nuc-Dis_Oxidored"/>
</dbReference>
<organism evidence="14 15">
    <name type="scientific">Gulosibacter macacae</name>
    <dbReference type="NCBI Taxonomy" id="2488791"/>
    <lineage>
        <taxon>Bacteria</taxon>
        <taxon>Bacillati</taxon>
        <taxon>Actinomycetota</taxon>
        <taxon>Actinomycetes</taxon>
        <taxon>Micrococcales</taxon>
        <taxon>Microbacteriaceae</taxon>
        <taxon>Gulosibacter</taxon>
    </lineage>
</organism>
<keyword evidence="7 11" id="KW-0676">Redox-active center</keyword>
<dbReference type="PIRSF" id="PIRSF000350">
    <property type="entry name" value="Mercury_reductase_MerA"/>
    <property type="match status" value="1"/>
</dbReference>
<dbReference type="InterPro" id="IPR001100">
    <property type="entry name" value="Pyr_nuc-diS_OxRdtase"/>
</dbReference>
<evidence type="ECO:0000313" key="15">
    <source>
        <dbReference type="Proteomes" id="UP000274391"/>
    </source>
</evidence>
<keyword evidence="5 9" id="KW-0520">NAD</keyword>
<dbReference type="GO" id="GO:0050627">
    <property type="term" value="F:mycothione reductase [NAD(P)H] activity"/>
    <property type="evidence" value="ECO:0007669"/>
    <property type="project" value="UniProtKB-EC"/>
</dbReference>
<keyword evidence="6" id="KW-1015">Disulfide bond</keyword>
<dbReference type="EC" id="1.8.1.15" evidence="14"/>
<keyword evidence="2 11" id="KW-0285">Flavoprotein</keyword>
<dbReference type="GO" id="GO:0004148">
    <property type="term" value="F:dihydrolipoyl dehydrogenase (NADH) activity"/>
    <property type="evidence" value="ECO:0007669"/>
    <property type="project" value="TreeGrafter"/>
</dbReference>
<dbReference type="NCBIfam" id="NF005884">
    <property type="entry name" value="PRK07846.1"/>
    <property type="match status" value="1"/>
</dbReference>
<evidence type="ECO:0000256" key="9">
    <source>
        <dbReference type="PIRSR" id="PIRSR000350-3"/>
    </source>
</evidence>
<name>A0A3P3VV88_9MICO</name>
<evidence type="ECO:0000256" key="11">
    <source>
        <dbReference type="RuleBase" id="RU003691"/>
    </source>
</evidence>
<dbReference type="PANTHER" id="PTHR22912:SF217">
    <property type="entry name" value="DIHYDROLIPOYL DEHYDROGENASE"/>
    <property type="match status" value="1"/>
</dbReference>
<feature type="active site" description="Proton acceptor" evidence="8">
    <location>
        <position position="451"/>
    </location>
</feature>
<keyword evidence="9" id="KW-0547">Nucleotide-binding</keyword>
<dbReference type="InterPro" id="IPR012999">
    <property type="entry name" value="Pyr_OxRdtase_I_AS"/>
</dbReference>
<dbReference type="EMBL" id="RQVS01000010">
    <property type="protein sequence ID" value="RRJ86257.1"/>
    <property type="molecule type" value="Genomic_DNA"/>
</dbReference>
<dbReference type="PRINTS" id="PR00368">
    <property type="entry name" value="FADPNR"/>
</dbReference>
<dbReference type="GO" id="GO:0050660">
    <property type="term" value="F:flavin adenine dinucleotide binding"/>
    <property type="evidence" value="ECO:0007669"/>
    <property type="project" value="TreeGrafter"/>
</dbReference>
<evidence type="ECO:0000256" key="4">
    <source>
        <dbReference type="ARBA" id="ARBA00023002"/>
    </source>
</evidence>
<dbReference type="PROSITE" id="PS00076">
    <property type="entry name" value="PYRIDINE_REDOX_1"/>
    <property type="match status" value="1"/>
</dbReference>
<accession>A0A3P3VV88</accession>
<gene>
    <name evidence="14" type="ORF">EG850_09130</name>
</gene>
<proteinExistence type="inferred from homology"/>
<dbReference type="Proteomes" id="UP000274391">
    <property type="component" value="Unassembled WGS sequence"/>
</dbReference>
<dbReference type="AlphaFoldDB" id="A0A3P3VV88"/>
<keyword evidence="15" id="KW-1185">Reference proteome</keyword>
<evidence type="ECO:0000259" key="12">
    <source>
        <dbReference type="Pfam" id="PF02852"/>
    </source>
</evidence>
<dbReference type="InterPro" id="IPR016156">
    <property type="entry name" value="FAD/NAD-linked_Rdtase_dimer_sf"/>
</dbReference>
<evidence type="ECO:0000256" key="10">
    <source>
        <dbReference type="PIRSR" id="PIRSR000350-4"/>
    </source>
</evidence>
<feature type="domain" description="FAD/NAD(P)-binding" evidence="13">
    <location>
        <begin position="13"/>
        <end position="327"/>
    </location>
</feature>
<dbReference type="SUPFAM" id="SSF51905">
    <property type="entry name" value="FAD/NAD(P)-binding domain"/>
    <property type="match status" value="1"/>
</dbReference>
<feature type="disulfide bond" description="Redox-active" evidence="10">
    <location>
        <begin position="49"/>
        <end position="54"/>
    </location>
</feature>
<dbReference type="InterPro" id="IPR023753">
    <property type="entry name" value="FAD/NAD-binding_dom"/>
</dbReference>
<reference evidence="14 15" key="1">
    <citation type="submission" date="2018-11" db="EMBL/GenBank/DDBJ databases">
        <title>YIM 102482-1 draft genome.</title>
        <authorList>
            <person name="Li G."/>
            <person name="Jiang Y."/>
        </authorList>
    </citation>
    <scope>NUCLEOTIDE SEQUENCE [LARGE SCALE GENOMIC DNA]</scope>
    <source>
        <strain evidence="14 15">YIM 102482-1</strain>
    </source>
</reference>
<dbReference type="Gene3D" id="3.30.390.30">
    <property type="match status" value="1"/>
</dbReference>
<evidence type="ECO:0000313" key="14">
    <source>
        <dbReference type="EMBL" id="RRJ86257.1"/>
    </source>
</evidence>
<feature type="binding site" evidence="9">
    <location>
        <begin position="184"/>
        <end position="191"/>
    </location>
    <ligand>
        <name>NAD(+)</name>
        <dbReference type="ChEBI" id="CHEBI:57540"/>
    </ligand>
</feature>
<dbReference type="PRINTS" id="PR00411">
    <property type="entry name" value="PNDRDTASEI"/>
</dbReference>
<feature type="binding site" evidence="9">
    <location>
        <position position="313"/>
    </location>
    <ligand>
        <name>FAD</name>
        <dbReference type="ChEBI" id="CHEBI:57692"/>
    </ligand>
</feature>
<keyword evidence="4 11" id="KW-0560">Oxidoreductase</keyword>
<dbReference type="InterPro" id="IPR036188">
    <property type="entry name" value="FAD/NAD-bd_sf"/>
</dbReference>
<feature type="domain" description="Pyridine nucleotide-disulphide oxidoreductase dimerisation" evidence="12">
    <location>
        <begin position="352"/>
        <end position="461"/>
    </location>
</feature>
<dbReference type="GO" id="GO:0006103">
    <property type="term" value="P:2-oxoglutarate metabolic process"/>
    <property type="evidence" value="ECO:0007669"/>
    <property type="project" value="TreeGrafter"/>
</dbReference>
<evidence type="ECO:0000256" key="8">
    <source>
        <dbReference type="PIRSR" id="PIRSR000350-2"/>
    </source>
</evidence>
<evidence type="ECO:0000256" key="1">
    <source>
        <dbReference type="ARBA" id="ARBA00007532"/>
    </source>
</evidence>
<sequence>MTAETPQAQVEEFDLIIIGAGSGNSIPSPMLADRRIAIVDDGERFGGTCLNVGCIPTKMFVRPADLARELRTGEHLGLRNAHVDLDWAAVRDRVFGRIDPISSGGEQYRATGEPNISLVREQVKFVAEHELITASGRRLRANNIVIAGGSRPRELPALPFGERVITNAEALRLESLPDRMVVIGGGAVACEFAAVFDAFGVAVEQLVRSTPLRGVDEELSEAYAAAAGWPMRLGVTVESATETESGLRLELSDGTELETDLVLAAAGRIPNTDTLDTYAGGFDHHADGRLVVDVYQRVLRGGVPADGIWALGDISSEHQLKHVANQDARIVAANLVASAAGEPLEANTLGPVPMAVFTSPEVASFGDSLADAESKGYDAFAVRHNYGWTAWGWALDDDTSFCKIVVERGSGALLGAQIIGPDAAILVQTLVQAASFGQTVRGLARGQYWPHPAATEIVENALLKAEEILDQDEAMAEAGE</sequence>
<dbReference type="PANTHER" id="PTHR22912">
    <property type="entry name" value="DISULFIDE OXIDOREDUCTASE"/>
    <property type="match status" value="1"/>
</dbReference>
<dbReference type="OrthoDB" id="9800167at2"/>
<comment type="caution">
    <text evidence="14">The sequence shown here is derived from an EMBL/GenBank/DDBJ whole genome shotgun (WGS) entry which is preliminary data.</text>
</comment>
<evidence type="ECO:0000256" key="2">
    <source>
        <dbReference type="ARBA" id="ARBA00022630"/>
    </source>
</evidence>
<feature type="binding site" evidence="9">
    <location>
        <position position="58"/>
    </location>
    <ligand>
        <name>FAD</name>
        <dbReference type="ChEBI" id="CHEBI:57692"/>
    </ligand>
</feature>
<dbReference type="Pfam" id="PF07992">
    <property type="entry name" value="Pyr_redox_2"/>
    <property type="match status" value="1"/>
</dbReference>
<evidence type="ECO:0000256" key="7">
    <source>
        <dbReference type="ARBA" id="ARBA00023284"/>
    </source>
</evidence>
<dbReference type="RefSeq" id="WP_124972740.1">
    <property type="nucleotide sequence ID" value="NZ_RQVS01000010.1"/>
</dbReference>
<protein>
    <submittedName>
        <fullName evidence="14">Mycothione reductase</fullName>
        <ecNumber evidence="14">1.8.1.15</ecNumber>
    </submittedName>
</protein>
<keyword evidence="3 9" id="KW-0274">FAD</keyword>
<evidence type="ECO:0000256" key="3">
    <source>
        <dbReference type="ARBA" id="ARBA00022827"/>
    </source>
</evidence>